<dbReference type="GO" id="GO:0008930">
    <property type="term" value="F:methylthioadenosine nucleosidase activity"/>
    <property type="evidence" value="ECO:0007669"/>
    <property type="project" value="TreeGrafter"/>
</dbReference>
<dbReference type="NCBIfam" id="TIGR03664">
    <property type="entry name" value="fut_nucase"/>
    <property type="match status" value="1"/>
</dbReference>
<dbReference type="KEGG" id="dej:AWY79_05195"/>
<dbReference type="GO" id="GO:0019284">
    <property type="term" value="P:L-methionine salvage from S-adenosylmethionine"/>
    <property type="evidence" value="ECO:0007669"/>
    <property type="project" value="TreeGrafter"/>
</dbReference>
<comment type="catalytic activity">
    <reaction evidence="1">
        <text>futalosine + H2O = dehypoxanthine futalosine + hypoxanthine</text>
        <dbReference type="Rhea" id="RHEA:25904"/>
        <dbReference type="ChEBI" id="CHEBI:15377"/>
        <dbReference type="ChEBI" id="CHEBI:17368"/>
        <dbReference type="ChEBI" id="CHEBI:58863"/>
        <dbReference type="ChEBI" id="CHEBI:58864"/>
        <dbReference type="EC" id="3.2.2.26"/>
    </reaction>
</comment>
<dbReference type="GO" id="GO:0008782">
    <property type="term" value="F:adenosylhomocysteine nucleosidase activity"/>
    <property type="evidence" value="ECO:0007669"/>
    <property type="project" value="TreeGrafter"/>
</dbReference>
<comment type="function">
    <text evidence="1">Catalyzes the hydrolysis of futalosine (FL) to dehypoxanthine futalosine (DHFL) and hypoxanthine, a step in the biosynthesis of menaquinone (MK, vitamin K2).</text>
</comment>
<dbReference type="EC" id="3.2.2.26" evidence="1 2"/>
<dbReference type="HAMAP" id="MF_00991">
    <property type="entry name" value="MqnB"/>
    <property type="match status" value="1"/>
</dbReference>
<dbReference type="GO" id="GO:0009116">
    <property type="term" value="P:nucleoside metabolic process"/>
    <property type="evidence" value="ECO:0007669"/>
    <property type="project" value="InterPro"/>
</dbReference>
<evidence type="ECO:0000259" key="3">
    <source>
        <dbReference type="Pfam" id="PF01048"/>
    </source>
</evidence>
<dbReference type="InterPro" id="IPR035994">
    <property type="entry name" value="Nucleoside_phosphorylase_sf"/>
</dbReference>
<keyword evidence="1 5" id="KW-0378">Hydrolase</keyword>
<reference evidence="4 6" key="1">
    <citation type="journal article" date="2016" name="Front. Microbiol.">
        <title>Genome Sequence of the Piezophilic, Mesophilic Sulfate-Reducing Bacterium Desulfovibrio indicus J2T.</title>
        <authorList>
            <person name="Cao J."/>
            <person name="Maignien L."/>
            <person name="Shao Z."/>
            <person name="Alain K."/>
            <person name="Jebbar M."/>
        </authorList>
    </citation>
    <scope>NUCLEOTIDE SEQUENCE [LARGE SCALE GENOMIC DNA]</scope>
    <source>
        <strain evidence="4 6">J2</strain>
    </source>
</reference>
<dbReference type="RefSeq" id="WP_066801220.1">
    <property type="nucleotide sequence ID" value="NZ_CP014206.1"/>
</dbReference>
<dbReference type="Proteomes" id="UP000055611">
    <property type="component" value="Chromosome"/>
</dbReference>
<dbReference type="InterPro" id="IPR019963">
    <property type="entry name" value="FL_hydrolase_MqnB"/>
</dbReference>
<protein>
    <recommendedName>
        <fullName evidence="1 2">Futalosine hydrolase</fullName>
        <shortName evidence="1">FL hydrolase</shortName>
        <ecNumber evidence="1 2">3.2.2.26</ecNumber>
    </recommendedName>
    <alternativeName>
        <fullName evidence="1">Futalosine nucleosidase</fullName>
    </alternativeName>
    <alternativeName>
        <fullName evidence="1">Menaquinone biosynthetic enzyme MqnB</fullName>
    </alternativeName>
</protein>
<gene>
    <name evidence="1" type="primary">mqnB</name>
    <name evidence="4" type="ORF">AWY79_05195</name>
    <name evidence="5" type="ORF">EDC59_10433</name>
</gene>
<dbReference type="PANTHER" id="PTHR46832">
    <property type="entry name" value="5'-METHYLTHIOADENOSINE/S-ADENOSYLHOMOCYSTEINE NUCLEOSIDASE"/>
    <property type="match status" value="1"/>
</dbReference>
<reference evidence="5 7" key="2">
    <citation type="submission" date="2019-03" db="EMBL/GenBank/DDBJ databases">
        <title>Genomic Encyclopedia of Type Strains, Phase IV (KMG-IV): sequencing the most valuable type-strain genomes for metagenomic binning, comparative biology and taxonomic classification.</title>
        <authorList>
            <person name="Goeker M."/>
        </authorList>
    </citation>
    <scope>NUCLEOTIDE SEQUENCE [LARGE SCALE GENOMIC DNA]</scope>
    <source>
        <strain evidence="5 7">DSM 101483</strain>
    </source>
</reference>
<dbReference type="InterPro" id="IPR000845">
    <property type="entry name" value="Nucleoside_phosphorylase_d"/>
</dbReference>
<proteinExistence type="inferred from homology"/>
<dbReference type="GO" id="GO:0005829">
    <property type="term" value="C:cytosol"/>
    <property type="evidence" value="ECO:0007669"/>
    <property type="project" value="TreeGrafter"/>
</dbReference>
<feature type="domain" description="Nucleoside phosphorylase" evidence="3">
    <location>
        <begin position="30"/>
        <end position="225"/>
    </location>
</feature>
<dbReference type="EMBL" id="CP014206">
    <property type="protein sequence ID" value="AMK10554.1"/>
    <property type="molecule type" value="Genomic_DNA"/>
</dbReference>
<evidence type="ECO:0000313" key="6">
    <source>
        <dbReference type="Proteomes" id="UP000055611"/>
    </source>
</evidence>
<comment type="pathway">
    <text evidence="1">Quinol/quinone metabolism; menaquinone biosynthesis.</text>
</comment>
<keyword evidence="1" id="KW-0474">Menaquinone biosynthesis</keyword>
<evidence type="ECO:0000256" key="2">
    <source>
        <dbReference type="NCBIfam" id="TIGR03664"/>
    </source>
</evidence>
<dbReference type="Gene3D" id="3.40.50.1580">
    <property type="entry name" value="Nucleoside phosphorylase domain"/>
    <property type="match status" value="1"/>
</dbReference>
<evidence type="ECO:0000313" key="5">
    <source>
        <dbReference type="EMBL" id="TDT89040.1"/>
    </source>
</evidence>
<dbReference type="PANTHER" id="PTHR46832:SF2">
    <property type="entry name" value="FUTALOSINE HYDROLASE"/>
    <property type="match status" value="1"/>
</dbReference>
<sequence>MLLVMTATANEMKGAFPSAPAVAQGGVAEYAAGGRKLLLAVSGVGLVNTALCAGRLLARPEVEGVVNLGIAGAYDLDATPMGAPCCATEEIWPEYGLIGEDGLADPKGIGFPLGRAGGELVWNRIALTPDRDAAAMGLRLPGDWKRVPSVSVSGVAGTPQRAALLKAACGGNGTENMEGFALAYAAAGAGLPFLEVRTVSNLAGSREPGDWDLKGALRALETAAAALFPA</sequence>
<dbReference type="SUPFAM" id="SSF53167">
    <property type="entry name" value="Purine and uridine phosphorylases"/>
    <property type="match status" value="1"/>
</dbReference>
<dbReference type="EMBL" id="SOBK01000004">
    <property type="protein sequence ID" value="TDT89040.1"/>
    <property type="molecule type" value="Genomic_DNA"/>
</dbReference>
<accession>A0A126QKS7</accession>
<evidence type="ECO:0000313" key="7">
    <source>
        <dbReference type="Proteomes" id="UP000295506"/>
    </source>
</evidence>
<evidence type="ECO:0000313" key="4">
    <source>
        <dbReference type="EMBL" id="AMK10554.1"/>
    </source>
</evidence>
<dbReference type="Pfam" id="PF01048">
    <property type="entry name" value="PNP_UDP_1"/>
    <property type="match status" value="1"/>
</dbReference>
<organism evidence="5 7">
    <name type="scientific">Pseudodesulfovibrio indicus</name>
    <dbReference type="NCBI Taxonomy" id="1716143"/>
    <lineage>
        <taxon>Bacteria</taxon>
        <taxon>Pseudomonadati</taxon>
        <taxon>Thermodesulfobacteriota</taxon>
        <taxon>Desulfovibrionia</taxon>
        <taxon>Desulfovibrionales</taxon>
        <taxon>Desulfovibrionaceae</taxon>
    </lineage>
</organism>
<dbReference type="OrthoDB" id="9788270at2"/>
<dbReference type="GO" id="GO:0009234">
    <property type="term" value="P:menaquinone biosynthetic process"/>
    <property type="evidence" value="ECO:0007669"/>
    <property type="project" value="UniProtKB-UniRule"/>
</dbReference>
<dbReference type="Proteomes" id="UP000295506">
    <property type="component" value="Unassembled WGS sequence"/>
</dbReference>
<name>A0A126QKS7_9BACT</name>
<keyword evidence="6" id="KW-1185">Reference proteome</keyword>
<evidence type="ECO:0000256" key="1">
    <source>
        <dbReference type="HAMAP-Rule" id="MF_00991"/>
    </source>
</evidence>
<dbReference type="AlphaFoldDB" id="A0A126QKS7"/>
<comment type="similarity">
    <text evidence="1">Belongs to the PNP/UDP phosphorylase family. Futalosine hydrolase subfamily.</text>
</comment>